<proteinExistence type="predicted"/>
<dbReference type="CDD" id="cd11324">
    <property type="entry name" value="AmyAc_Amylosucrase"/>
    <property type="match status" value="1"/>
</dbReference>
<evidence type="ECO:0000313" key="2">
    <source>
        <dbReference type="EMBL" id="MDM9631249.1"/>
    </source>
</evidence>
<dbReference type="Gene3D" id="1.10.1740.10">
    <property type="match status" value="1"/>
</dbReference>
<dbReference type="Gene3D" id="3.20.20.80">
    <property type="entry name" value="Glycosidases"/>
    <property type="match status" value="1"/>
</dbReference>
<keyword evidence="2" id="KW-0378">Hydrolase</keyword>
<dbReference type="PANTHER" id="PTHR10357">
    <property type="entry name" value="ALPHA-AMYLASE FAMILY MEMBER"/>
    <property type="match status" value="1"/>
</dbReference>
<reference evidence="2" key="1">
    <citation type="submission" date="2023-06" db="EMBL/GenBank/DDBJ databases">
        <title>Robiginitalea aurantiacus sp. nov. and Algoriphagus sediminis sp. nov., isolated from coastal sediment.</title>
        <authorList>
            <person name="Zhou Z.Y."/>
            <person name="An J."/>
            <person name="Jia Y.W."/>
            <person name="Du Z.J."/>
        </authorList>
    </citation>
    <scope>NUCLEOTIDE SEQUENCE</scope>
    <source>
        <strain evidence="2">M39</strain>
    </source>
</reference>
<dbReference type="InterPro" id="IPR045857">
    <property type="entry name" value="O16G_dom_2"/>
</dbReference>
<sequence length="646" mass="73091">MNQAAIHKTLTGHIGKAPTNAKLKGLFETRLAANYTLIQDLFFSLYPDSAHKQHFTKLQDLLPELFSRRSRELKIQDLTRQMEGNWYQSGDWVGMQLYVDRFCGNLKALEEKIPYFESLGINFLHLMPITKRPSGPNDGGYSVNSYTEIDPVFGTARDFDRLTAAFRDKGICLMLDFVVNHTSDEFPWALKAKRGNPEFQEFYYTFPDRNLPDLYELSLPEVFPETSPGNFTYSPEMRRWVMTVFNSYQWDLNYTNPEVFLAMLTNLVDLSNKGVDVIRFDALAFLWKKIGTTSQNLPEAHQLIALFRLCLQVVAPGVIILAEAIVAPHEIIKYFGKGILKGNECEIAYNATFMACLWNSVATKKTGLLRHSIKNIPTIPDSCTWINYIRCHDDIGLGFDDSHIAAMGWDPQAHRRFLLDYFCQRMEWSPAKGAVFMYNPLTGDGRITGSTASLLGLEKALEEGDDSKIDLAVGRILMLYGIILATPGIPLIYAGDEIAMLNDYSYMAEPDKVMDSRWINRPIHDWETVSGLPSKKSHSSKVFYGLQHLIALRKQKGCFADHYNIQFHDAGNEHLLVFERGAGSSKGILVLANFDDSPQVVNTSLLSALGFIKNGKYHNLIDGTTRQVQSGLLELPPADLLWLTKY</sequence>
<dbReference type="InterPro" id="IPR013780">
    <property type="entry name" value="Glyco_hydro_b"/>
</dbReference>
<dbReference type="RefSeq" id="WP_289724611.1">
    <property type="nucleotide sequence ID" value="NZ_JAUDUY010000003.1"/>
</dbReference>
<accession>A0ABT7WE99</accession>
<feature type="domain" description="Glycosyl hydrolase family 13 catalytic" evidence="1">
    <location>
        <begin position="96"/>
        <end position="553"/>
    </location>
</feature>
<dbReference type="GO" id="GO:0016787">
    <property type="term" value="F:hydrolase activity"/>
    <property type="evidence" value="ECO:0007669"/>
    <property type="project" value="UniProtKB-KW"/>
</dbReference>
<dbReference type="SUPFAM" id="SSF51011">
    <property type="entry name" value="Glycosyl hydrolase domain"/>
    <property type="match status" value="1"/>
</dbReference>
<name>A0ABT7WE99_9FLAO</name>
<evidence type="ECO:0000313" key="3">
    <source>
        <dbReference type="Proteomes" id="UP001174839"/>
    </source>
</evidence>
<dbReference type="InterPro" id="IPR017853">
    <property type="entry name" value="GH"/>
</dbReference>
<dbReference type="Gene3D" id="2.60.40.1180">
    <property type="entry name" value="Golgi alpha-mannosidase II"/>
    <property type="match status" value="1"/>
</dbReference>
<evidence type="ECO:0000259" key="1">
    <source>
        <dbReference type="SMART" id="SM00642"/>
    </source>
</evidence>
<dbReference type="EMBL" id="JAUDUY010000003">
    <property type="protein sequence ID" value="MDM9631249.1"/>
    <property type="molecule type" value="Genomic_DNA"/>
</dbReference>
<comment type="caution">
    <text evidence="2">The sequence shown here is derived from an EMBL/GenBank/DDBJ whole genome shotgun (WGS) entry which is preliminary data.</text>
</comment>
<protein>
    <submittedName>
        <fullName evidence="2">Alpha-amylase family glycosyl hydrolase</fullName>
    </submittedName>
</protein>
<gene>
    <name evidence="2" type="ORF">QU605_07200</name>
</gene>
<dbReference type="Pfam" id="PF00128">
    <property type="entry name" value="Alpha-amylase"/>
    <property type="match status" value="1"/>
</dbReference>
<dbReference type="InterPro" id="IPR044077">
    <property type="entry name" value="Amylosucrase"/>
</dbReference>
<dbReference type="SMART" id="SM00642">
    <property type="entry name" value="Aamy"/>
    <property type="match status" value="1"/>
</dbReference>
<keyword evidence="3" id="KW-1185">Reference proteome</keyword>
<dbReference type="InterPro" id="IPR006047">
    <property type="entry name" value="GH13_cat_dom"/>
</dbReference>
<organism evidence="2 3">
    <name type="scientific">Robiginitalea aurantiaca</name>
    <dbReference type="NCBI Taxonomy" id="3056915"/>
    <lineage>
        <taxon>Bacteria</taxon>
        <taxon>Pseudomonadati</taxon>
        <taxon>Bacteroidota</taxon>
        <taxon>Flavobacteriia</taxon>
        <taxon>Flavobacteriales</taxon>
        <taxon>Flavobacteriaceae</taxon>
        <taxon>Robiginitalea</taxon>
    </lineage>
</organism>
<dbReference type="PANTHER" id="PTHR10357:SF213">
    <property type="entry name" value="ALPHA AMYLASE CATALYTIC REGION"/>
    <property type="match status" value="1"/>
</dbReference>
<dbReference type="SUPFAM" id="SSF51445">
    <property type="entry name" value="(Trans)glycosidases"/>
    <property type="match status" value="1"/>
</dbReference>
<dbReference type="Proteomes" id="UP001174839">
    <property type="component" value="Unassembled WGS sequence"/>
</dbReference>
<dbReference type="Gene3D" id="3.90.400.10">
    <property type="entry name" value="Oligo-1,6-glucosidase, Domain 2"/>
    <property type="match status" value="1"/>
</dbReference>